<name>A0A7M7K2Q0_VARDE</name>
<dbReference type="AlphaFoldDB" id="A0A7M7K2Q0"/>
<dbReference type="Gene3D" id="2.130.10.10">
    <property type="entry name" value="YVTN repeat-like/Quinoprotein amine dehydrogenase"/>
    <property type="match status" value="1"/>
</dbReference>
<dbReference type="SMART" id="SM00320">
    <property type="entry name" value="WD40"/>
    <property type="match status" value="2"/>
</dbReference>
<evidence type="ECO:0000313" key="3">
    <source>
        <dbReference type="EnsemblMetazoa" id="XP_022660739"/>
    </source>
</evidence>
<dbReference type="SUPFAM" id="SSF50978">
    <property type="entry name" value="WD40 repeat-like"/>
    <property type="match status" value="1"/>
</dbReference>
<dbReference type="RefSeq" id="XP_022660739.1">
    <property type="nucleotide sequence ID" value="XM_022805004.1"/>
</dbReference>
<dbReference type="InParanoid" id="A0A7M7K2Q0"/>
<dbReference type="InterPro" id="IPR036322">
    <property type="entry name" value="WD40_repeat_dom_sf"/>
</dbReference>
<dbReference type="Proteomes" id="UP000594260">
    <property type="component" value="Unplaced"/>
</dbReference>
<dbReference type="PROSITE" id="PS50082">
    <property type="entry name" value="WD_REPEATS_2"/>
    <property type="match status" value="1"/>
</dbReference>
<evidence type="ECO:0000313" key="4">
    <source>
        <dbReference type="Proteomes" id="UP000594260"/>
    </source>
</evidence>
<keyword evidence="4" id="KW-1185">Reference proteome</keyword>
<dbReference type="InterPro" id="IPR015943">
    <property type="entry name" value="WD40/YVTN_repeat-like_dom_sf"/>
</dbReference>
<protein>
    <recommendedName>
        <fullName evidence="2">WD repeat-containing protein 54 beta-propeller domain-containing protein</fullName>
    </recommendedName>
</protein>
<feature type="repeat" description="WD" evidence="1">
    <location>
        <begin position="281"/>
        <end position="314"/>
    </location>
</feature>
<evidence type="ECO:0000256" key="1">
    <source>
        <dbReference type="PROSITE-ProRule" id="PRU00221"/>
    </source>
</evidence>
<proteinExistence type="predicted"/>
<reference evidence="3" key="1">
    <citation type="submission" date="2021-01" db="UniProtKB">
        <authorList>
            <consortium name="EnsemblMetazoa"/>
        </authorList>
    </citation>
    <scope>IDENTIFICATION</scope>
</reference>
<dbReference type="Pfam" id="PF21031">
    <property type="entry name" value="WDR54"/>
    <property type="match status" value="1"/>
</dbReference>
<organism evidence="3 4">
    <name type="scientific">Varroa destructor</name>
    <name type="common">Honeybee mite</name>
    <dbReference type="NCBI Taxonomy" id="109461"/>
    <lineage>
        <taxon>Eukaryota</taxon>
        <taxon>Metazoa</taxon>
        <taxon>Ecdysozoa</taxon>
        <taxon>Arthropoda</taxon>
        <taxon>Chelicerata</taxon>
        <taxon>Arachnida</taxon>
        <taxon>Acari</taxon>
        <taxon>Parasitiformes</taxon>
        <taxon>Mesostigmata</taxon>
        <taxon>Gamasina</taxon>
        <taxon>Dermanyssoidea</taxon>
        <taxon>Varroidae</taxon>
        <taxon>Varroa</taxon>
    </lineage>
</organism>
<dbReference type="GeneID" id="111250172"/>
<dbReference type="KEGG" id="vde:111250172"/>
<dbReference type="OMA" id="NICCNAK"/>
<accession>A0A7M7K2Q0</accession>
<feature type="domain" description="WD repeat-containing protein 54 beta-propeller" evidence="2">
    <location>
        <begin position="101"/>
        <end position="363"/>
    </location>
</feature>
<dbReference type="PROSITE" id="PS50294">
    <property type="entry name" value="WD_REPEATS_REGION"/>
    <property type="match status" value="1"/>
</dbReference>
<dbReference type="InterPro" id="IPR001680">
    <property type="entry name" value="WD40_rpt"/>
</dbReference>
<dbReference type="InterPro" id="IPR049546">
    <property type="entry name" value="WDR54_beta_prop"/>
</dbReference>
<dbReference type="OrthoDB" id="756370at2759"/>
<dbReference type="EnsemblMetazoa" id="XM_022805004">
    <property type="protein sequence ID" value="XP_022660739"/>
    <property type="gene ID" value="LOC111250172"/>
</dbReference>
<keyword evidence="1" id="KW-0853">WD repeat</keyword>
<evidence type="ECO:0000259" key="2">
    <source>
        <dbReference type="Pfam" id="PF21031"/>
    </source>
</evidence>
<sequence length="368" mass="40462">MYNCMYINRINCRLNTGPTPITLYGFCFCRSVSPGWNNLSTIYLDGQAHMSYRHRDSVCIVSKDENAMLHHLMVKSKDVFYGTTGFDETETVSSAVLQGDLTDSKWVQMGQRGVLLVALSPGGVQFFEWDGSVFLHYHQIAQPEESKRVFARGIGVCGDQLVCVGLSSGALLVFRAILEKSEEEETGNWNISLAETITEHQCAISDIHGTAELTASCDELGTVVLWAGQTALSKLGSLDASRGRAEPCTSVRVWAGLVCVAMATGFIRIYHADSMALKCEVTAHARWITALDIAAQSGLLVSVSEDAFIRVWQLYPSPSSPMTISPAWNYFLEDAQLFGVAFLDPAGDAVAVAPYDLYELYLFEKEEC</sequence>